<sequence length="105" mass="11078">MNTFQENLAGLPALDGINRLELIDGSGNTVATIANQAGSQGSLRVYRQLADRHGAITPAAALEGLALYAEHTEDARANPGKHPNIDRLIDVIANDARLGVRIVPA</sequence>
<dbReference type="InterPro" id="IPR016755">
    <property type="entry name" value="UCP019302"/>
</dbReference>
<comment type="caution">
    <text evidence="1">The sequence shown here is derived from an EMBL/GenBank/DDBJ whole genome shotgun (WGS) entry which is preliminary data.</text>
</comment>
<organism evidence="1">
    <name type="scientific">mine drainage metagenome</name>
    <dbReference type="NCBI Taxonomy" id="410659"/>
    <lineage>
        <taxon>unclassified sequences</taxon>
        <taxon>metagenomes</taxon>
        <taxon>ecological metagenomes</taxon>
    </lineage>
</organism>
<name>A0A1J5QIE3_9ZZZZ</name>
<proteinExistence type="predicted"/>
<accession>A0A1J5QIE3</accession>
<dbReference type="PIRSF" id="PIRSF019302">
    <property type="entry name" value="UCP019302"/>
    <property type="match status" value="1"/>
</dbReference>
<gene>
    <name evidence="1" type="ORF">GALL_385140</name>
</gene>
<dbReference type="EMBL" id="MLJW01001166">
    <property type="protein sequence ID" value="OIQ79740.1"/>
    <property type="molecule type" value="Genomic_DNA"/>
</dbReference>
<evidence type="ECO:0000313" key="1">
    <source>
        <dbReference type="EMBL" id="OIQ79740.1"/>
    </source>
</evidence>
<dbReference type="Pfam" id="PF10084">
    <property type="entry name" value="DUF2322"/>
    <property type="match status" value="1"/>
</dbReference>
<reference evidence="1" key="1">
    <citation type="submission" date="2016-10" db="EMBL/GenBank/DDBJ databases">
        <title>Sequence of Gallionella enrichment culture.</title>
        <authorList>
            <person name="Poehlein A."/>
            <person name="Muehling M."/>
            <person name="Daniel R."/>
        </authorList>
    </citation>
    <scope>NUCLEOTIDE SEQUENCE</scope>
</reference>
<protein>
    <submittedName>
        <fullName evidence="1">Uncharacterized protein</fullName>
    </submittedName>
</protein>
<dbReference type="AlphaFoldDB" id="A0A1J5QIE3"/>